<keyword evidence="1" id="KW-0812">Transmembrane</keyword>
<protein>
    <recommendedName>
        <fullName evidence="4">DUF1656 domain-containing protein</fullName>
    </recommendedName>
</protein>
<dbReference type="Proteomes" id="UP000215137">
    <property type="component" value="Chromosome"/>
</dbReference>
<dbReference type="RefSeq" id="WP_095372125.1">
    <property type="nucleotide sequence ID" value="NZ_CP022983.1"/>
</dbReference>
<dbReference type="EMBL" id="CP022983">
    <property type="protein sequence ID" value="ASV68555.1"/>
    <property type="molecule type" value="Genomic_DNA"/>
</dbReference>
<accession>A0A248TK80</accession>
<keyword evidence="1" id="KW-1133">Transmembrane helix</keyword>
<keyword evidence="1" id="KW-0472">Membrane</keyword>
<dbReference type="AlphaFoldDB" id="A0A248TK80"/>
<evidence type="ECO:0000313" key="2">
    <source>
        <dbReference type="EMBL" id="ASV68555.1"/>
    </source>
</evidence>
<evidence type="ECO:0000256" key="1">
    <source>
        <dbReference type="SAM" id="Phobius"/>
    </source>
</evidence>
<proteinExistence type="predicted"/>
<feature type="transmembrane region" description="Helical" evidence="1">
    <location>
        <begin position="12"/>
        <end position="32"/>
    </location>
</feature>
<evidence type="ECO:0008006" key="4">
    <source>
        <dbReference type="Google" id="ProtNLM"/>
    </source>
</evidence>
<dbReference type="KEGG" id="bko:CKF48_15330"/>
<keyword evidence="3" id="KW-1185">Reference proteome</keyword>
<gene>
    <name evidence="2" type="ORF">CKF48_15330</name>
</gene>
<sequence>MDIFKGIEFNYMQFIGPLLILFITMFGVAFIYRFLLFKLLPVKLYNFFIGPIALLGFFIWLIPMELGFHQFFK</sequence>
<organism evidence="2 3">
    <name type="scientific">Cytobacillus kochii</name>
    <dbReference type="NCBI Taxonomy" id="859143"/>
    <lineage>
        <taxon>Bacteria</taxon>
        <taxon>Bacillati</taxon>
        <taxon>Bacillota</taxon>
        <taxon>Bacilli</taxon>
        <taxon>Bacillales</taxon>
        <taxon>Bacillaceae</taxon>
        <taxon>Cytobacillus</taxon>
    </lineage>
</organism>
<evidence type="ECO:0000313" key="3">
    <source>
        <dbReference type="Proteomes" id="UP000215137"/>
    </source>
</evidence>
<name>A0A248TK80_9BACI</name>
<feature type="transmembrane region" description="Helical" evidence="1">
    <location>
        <begin position="44"/>
        <end position="63"/>
    </location>
</feature>
<reference evidence="2 3" key="1">
    <citation type="submission" date="2017-08" db="EMBL/GenBank/DDBJ databases">
        <title>Complete Genome Sequence of Bacillus kochii Oregon-R-modENCODE STRAIN BDGP4, isolated from Drosophila melanogaster gut.</title>
        <authorList>
            <person name="Wan K.H."/>
            <person name="Yu C."/>
            <person name="Park S."/>
            <person name="Hammonds A.S."/>
            <person name="Booth B.W."/>
            <person name="Celniker S.E."/>
        </authorList>
    </citation>
    <scope>NUCLEOTIDE SEQUENCE [LARGE SCALE GENOMIC DNA]</scope>
    <source>
        <strain evidence="2 3">BDGP4</strain>
    </source>
</reference>
<dbReference type="OrthoDB" id="2454954at2"/>